<feature type="compositionally biased region" description="Low complexity" evidence="1">
    <location>
        <begin position="29"/>
        <end position="46"/>
    </location>
</feature>
<keyword evidence="2" id="KW-0732">Signal</keyword>
<feature type="signal peptide" evidence="2">
    <location>
        <begin position="1"/>
        <end position="31"/>
    </location>
</feature>
<feature type="chain" id="PRO_5046104342" evidence="2">
    <location>
        <begin position="32"/>
        <end position="114"/>
    </location>
</feature>
<dbReference type="Proteomes" id="UP001500724">
    <property type="component" value="Unassembled WGS sequence"/>
</dbReference>
<accession>A0ABP3T0Q0</accession>
<dbReference type="EMBL" id="BAAAGU010000111">
    <property type="protein sequence ID" value="GAA0672275.1"/>
    <property type="molecule type" value="Genomic_DNA"/>
</dbReference>
<protein>
    <submittedName>
        <fullName evidence="3">Uncharacterized protein</fullName>
    </submittedName>
</protein>
<evidence type="ECO:0000256" key="2">
    <source>
        <dbReference type="SAM" id="SignalP"/>
    </source>
</evidence>
<sequence>MRRQVNRSRAATVATAAAVALLAGMAGPASANGPAGAPGDAQQRAGVQRPGGAQKPAAVSKGVVKHRVTLITGDRVGVDAKGRVGLPTTWYRVVQDKYGGVITMHPIPKPVVPR</sequence>
<comment type="caution">
    <text evidence="3">The sequence shown here is derived from an EMBL/GenBank/DDBJ whole genome shotgun (WGS) entry which is preliminary data.</text>
</comment>
<evidence type="ECO:0000313" key="4">
    <source>
        <dbReference type="Proteomes" id="UP001500724"/>
    </source>
</evidence>
<evidence type="ECO:0000313" key="3">
    <source>
        <dbReference type="EMBL" id="GAA0672275.1"/>
    </source>
</evidence>
<feature type="region of interest" description="Disordered" evidence="1">
    <location>
        <begin position="29"/>
        <end position="60"/>
    </location>
</feature>
<proteinExistence type="predicted"/>
<evidence type="ECO:0000256" key="1">
    <source>
        <dbReference type="SAM" id="MobiDB-lite"/>
    </source>
</evidence>
<keyword evidence="4" id="KW-1185">Reference proteome</keyword>
<name>A0ABP3T0Q0_9ACTN</name>
<gene>
    <name evidence="3" type="ORF">GCM10009535_59880</name>
</gene>
<reference evidence="4" key="1">
    <citation type="journal article" date="2019" name="Int. J. Syst. Evol. Microbiol.">
        <title>The Global Catalogue of Microorganisms (GCM) 10K type strain sequencing project: providing services to taxonomists for standard genome sequencing and annotation.</title>
        <authorList>
            <consortium name="The Broad Institute Genomics Platform"/>
            <consortium name="The Broad Institute Genome Sequencing Center for Infectious Disease"/>
            <person name="Wu L."/>
            <person name="Ma J."/>
        </authorList>
    </citation>
    <scope>NUCLEOTIDE SEQUENCE [LARGE SCALE GENOMIC DNA]</scope>
    <source>
        <strain evidence="4">JCM 10367</strain>
    </source>
</reference>
<organism evidence="3 4">
    <name type="scientific">Streptomyces thermocarboxydovorans</name>
    <dbReference type="NCBI Taxonomy" id="59298"/>
    <lineage>
        <taxon>Bacteria</taxon>
        <taxon>Bacillati</taxon>
        <taxon>Actinomycetota</taxon>
        <taxon>Actinomycetes</taxon>
        <taxon>Kitasatosporales</taxon>
        <taxon>Streptomycetaceae</taxon>
        <taxon>Streptomyces</taxon>
    </lineage>
</organism>